<proteinExistence type="predicted"/>
<dbReference type="EMBL" id="CAFBLK010000125">
    <property type="protein sequence ID" value="CAB4869294.1"/>
    <property type="molecule type" value="Genomic_DNA"/>
</dbReference>
<sequence length="234" mass="26271">MAVKLALGSVMDSPREGRGACPAVSVDSAKVDPCAVRVHAVPDGKYAFAPLLICGRIRLWKRLSLHPLWDRQAGDLAERRCKIDQTNWCLHYRRHCPRVLCRTPDHWKAHKGINVIRTFEQQAVITLELAVIGSEDDISRVGPATRFDECHDAAECLINKHVLHMDTGIDLKNLLRGQSGRDPIARRLIIGYKSSVVPASPVNRFRIENRLALCTILWVARRKIKVTPVDAPNL</sequence>
<organism evidence="1">
    <name type="scientific">freshwater metagenome</name>
    <dbReference type="NCBI Taxonomy" id="449393"/>
    <lineage>
        <taxon>unclassified sequences</taxon>
        <taxon>metagenomes</taxon>
        <taxon>ecological metagenomes</taxon>
    </lineage>
</organism>
<gene>
    <name evidence="1" type="ORF">UFOPK3317_00810</name>
</gene>
<protein>
    <submittedName>
        <fullName evidence="1">Unannotated protein</fullName>
    </submittedName>
</protein>
<name>A0A6J7DKC1_9ZZZZ</name>
<reference evidence="1" key="1">
    <citation type="submission" date="2020-05" db="EMBL/GenBank/DDBJ databases">
        <authorList>
            <person name="Chiriac C."/>
            <person name="Salcher M."/>
            <person name="Ghai R."/>
            <person name="Kavagutti S V."/>
        </authorList>
    </citation>
    <scope>NUCLEOTIDE SEQUENCE</scope>
</reference>
<accession>A0A6J7DKC1</accession>
<dbReference type="AlphaFoldDB" id="A0A6J7DKC1"/>
<evidence type="ECO:0000313" key="1">
    <source>
        <dbReference type="EMBL" id="CAB4869294.1"/>
    </source>
</evidence>